<evidence type="ECO:0000313" key="2">
    <source>
        <dbReference type="Proteomes" id="UP000021053"/>
    </source>
</evidence>
<evidence type="ECO:0000313" key="1">
    <source>
        <dbReference type="EMBL" id="EXG79861.1"/>
    </source>
</evidence>
<dbReference type="AlphaFoldDB" id="A0A011ACT8"/>
<gene>
    <name evidence="1" type="ORF">CryarDRAFT_0911</name>
</gene>
<reference evidence="1 2" key="1">
    <citation type="submission" date="2013-07" db="EMBL/GenBank/DDBJ databases">
        <authorList>
            <consortium name="DOE Joint Genome Institute"/>
            <person name="Eisen J."/>
            <person name="Huntemann M."/>
            <person name="Han J."/>
            <person name="Chen A."/>
            <person name="Kyrpides N."/>
            <person name="Mavromatis K."/>
            <person name="Markowitz V."/>
            <person name="Palaniappan K."/>
            <person name="Ivanova N."/>
            <person name="Schaumberg A."/>
            <person name="Pati A."/>
            <person name="Liolios K."/>
            <person name="Nordberg H.P."/>
            <person name="Cantor M.N."/>
            <person name="Hua S.X."/>
            <person name="Woyke T."/>
        </authorList>
    </citation>
    <scope>NUCLEOTIDE SEQUENCE [LARGE SCALE GENOMIC DNA]</scope>
    <source>
        <strain evidence="1 2">DSM 44712</strain>
    </source>
</reference>
<dbReference type="HOGENOM" id="CLU_1101455_0_0_11"/>
<name>A0A011ACT8_9ACTN</name>
<organism evidence="1 2">
    <name type="scientific">Cryptosporangium arvum DSM 44712</name>
    <dbReference type="NCBI Taxonomy" id="927661"/>
    <lineage>
        <taxon>Bacteria</taxon>
        <taxon>Bacillati</taxon>
        <taxon>Actinomycetota</taxon>
        <taxon>Actinomycetes</taxon>
        <taxon>Cryptosporangiales</taxon>
        <taxon>Cryptosporangiaceae</taxon>
        <taxon>Cryptosporangium</taxon>
    </lineage>
</organism>
<accession>A0A011ACT8</accession>
<proteinExistence type="predicted"/>
<dbReference type="Proteomes" id="UP000021053">
    <property type="component" value="Unassembled WGS sequence"/>
</dbReference>
<keyword evidence="2" id="KW-1185">Reference proteome</keyword>
<comment type="caution">
    <text evidence="1">The sequence shown here is derived from an EMBL/GenBank/DDBJ whole genome shotgun (WGS) entry which is preliminary data.</text>
</comment>
<dbReference type="OrthoDB" id="4718012at2"/>
<protein>
    <submittedName>
        <fullName evidence="1">Uncharacterized protein</fullName>
    </submittedName>
</protein>
<dbReference type="EMBL" id="JFBT01000001">
    <property type="protein sequence ID" value="EXG79861.1"/>
    <property type="molecule type" value="Genomic_DNA"/>
</dbReference>
<sequence>MNSREILIAFTGGGSVPLGNVWRITAKKTDFYIDPLGDAGLAHLSVHGPNEDNPGAHRFHIKVDRRAAAEAQSRGDFVAHSVFRKGHPYDGQRVAPGAYRVARIRWTWDLQRPRYRNAAPVTHPLPEITPNRFGARLSKELEPNQAADVDLVVSYGEPHWPEGPGSLRDNARLGPLENEAGMFLTATSFRRSQMVRPAPTGLVPRLPRPGEEPARLLCAGPGDDGAMDMYWFVEAITSRELLEASREEIETS</sequence>
<dbReference type="RefSeq" id="WP_157017343.1">
    <property type="nucleotide sequence ID" value="NZ_KK073874.1"/>
</dbReference>